<name>A0A8S0TZU1_OLEEU</name>
<protein>
    <recommendedName>
        <fullName evidence="3">DUF569 domain-containing protein</fullName>
    </recommendedName>
</protein>
<proteinExistence type="predicted"/>
<feature type="transmembrane region" description="Helical" evidence="2">
    <location>
        <begin position="732"/>
        <end position="750"/>
    </location>
</feature>
<comment type="caution">
    <text evidence="4">The sequence shown here is derived from an EMBL/GenBank/DDBJ whole genome shotgun (WGS) entry which is preliminary data.</text>
</comment>
<evidence type="ECO:0000313" key="4">
    <source>
        <dbReference type="EMBL" id="CAA3011181.1"/>
    </source>
</evidence>
<feature type="transmembrane region" description="Helical" evidence="2">
    <location>
        <begin position="646"/>
        <end position="666"/>
    </location>
</feature>
<organism evidence="4 5">
    <name type="scientific">Olea europaea subsp. europaea</name>
    <dbReference type="NCBI Taxonomy" id="158383"/>
    <lineage>
        <taxon>Eukaryota</taxon>
        <taxon>Viridiplantae</taxon>
        <taxon>Streptophyta</taxon>
        <taxon>Embryophyta</taxon>
        <taxon>Tracheophyta</taxon>
        <taxon>Spermatophyta</taxon>
        <taxon>Magnoliopsida</taxon>
        <taxon>eudicotyledons</taxon>
        <taxon>Gunneridae</taxon>
        <taxon>Pentapetalae</taxon>
        <taxon>asterids</taxon>
        <taxon>lamiids</taxon>
        <taxon>Lamiales</taxon>
        <taxon>Oleaceae</taxon>
        <taxon>Oleeae</taxon>
        <taxon>Olea</taxon>
    </lineage>
</organism>
<dbReference type="Pfam" id="PF04601">
    <property type="entry name" value="DUF569"/>
    <property type="match status" value="2"/>
</dbReference>
<feature type="compositionally biased region" description="Basic and acidic residues" evidence="1">
    <location>
        <begin position="30"/>
        <end position="48"/>
    </location>
</feature>
<dbReference type="AlphaFoldDB" id="A0A8S0TZU1"/>
<keyword evidence="2" id="KW-0472">Membrane</keyword>
<dbReference type="Gene3D" id="2.80.10.50">
    <property type="match status" value="2"/>
</dbReference>
<dbReference type="PANTHER" id="PTHR31205:SF89">
    <property type="entry name" value="DUF569 DOMAIN-CONTAINING PROTEIN"/>
    <property type="match status" value="1"/>
</dbReference>
<dbReference type="CDD" id="cd23340">
    <property type="entry name" value="beta-trefoil_FSCN_ACP-like"/>
    <property type="match status" value="2"/>
</dbReference>
<dbReference type="InterPro" id="IPR008999">
    <property type="entry name" value="Actin-crosslinking"/>
</dbReference>
<accession>A0A8S0TZU1</accession>
<feature type="compositionally biased region" description="Basic and acidic residues" evidence="1">
    <location>
        <begin position="301"/>
        <end position="324"/>
    </location>
</feature>
<feature type="compositionally biased region" description="Acidic residues" evidence="1">
    <location>
        <begin position="436"/>
        <end position="446"/>
    </location>
</feature>
<feature type="compositionally biased region" description="Basic and acidic residues" evidence="1">
    <location>
        <begin position="364"/>
        <end position="387"/>
    </location>
</feature>
<evidence type="ECO:0000313" key="5">
    <source>
        <dbReference type="Proteomes" id="UP000594638"/>
    </source>
</evidence>
<feature type="compositionally biased region" description="Polar residues" evidence="1">
    <location>
        <begin position="348"/>
        <end position="363"/>
    </location>
</feature>
<feature type="compositionally biased region" description="Polar residues" evidence="1">
    <location>
        <begin position="290"/>
        <end position="300"/>
    </location>
</feature>
<reference evidence="4 5" key="1">
    <citation type="submission" date="2019-12" db="EMBL/GenBank/DDBJ databases">
        <authorList>
            <person name="Alioto T."/>
            <person name="Alioto T."/>
            <person name="Gomez Garrido J."/>
        </authorList>
    </citation>
    <scope>NUCLEOTIDE SEQUENCE [LARGE SCALE GENOMIC DNA]</scope>
</reference>
<dbReference type="SUPFAM" id="SSF50405">
    <property type="entry name" value="Actin-crosslinking proteins"/>
    <property type="match status" value="2"/>
</dbReference>
<evidence type="ECO:0000259" key="3">
    <source>
        <dbReference type="Pfam" id="PF04601"/>
    </source>
</evidence>
<dbReference type="Gramene" id="OE9A002874T1">
    <property type="protein sequence ID" value="OE9A002874C1"/>
    <property type="gene ID" value="OE9A002874"/>
</dbReference>
<keyword evidence="2" id="KW-1133">Transmembrane helix</keyword>
<feature type="compositionally biased region" description="Polar residues" evidence="1">
    <location>
        <begin position="413"/>
        <end position="426"/>
    </location>
</feature>
<evidence type="ECO:0000256" key="2">
    <source>
        <dbReference type="SAM" id="Phobius"/>
    </source>
</evidence>
<keyword evidence="2" id="KW-0812">Transmembrane</keyword>
<feature type="domain" description="DUF569" evidence="3">
    <location>
        <begin position="72"/>
        <end position="211"/>
    </location>
</feature>
<dbReference type="Proteomes" id="UP000594638">
    <property type="component" value="Unassembled WGS sequence"/>
</dbReference>
<feature type="region of interest" description="Disordered" evidence="1">
    <location>
        <begin position="255"/>
        <end position="448"/>
    </location>
</feature>
<feature type="transmembrane region" description="Helical" evidence="2">
    <location>
        <begin position="698"/>
        <end position="720"/>
    </location>
</feature>
<gene>
    <name evidence="4" type="ORF">OLEA9_A002874</name>
</gene>
<feature type="region of interest" description="Disordered" evidence="1">
    <location>
        <begin position="30"/>
        <end position="55"/>
    </location>
</feature>
<sequence>MEGVPQAVEAVVRQQMTPRQDNYMMISDRESSHEVKGHDNENEDDKYFNRNSSTTEYGRSESRYHYSTVSAMEFFKKAKTIRLKSHHDKYLTADPNEESVIQDHSGWSKSVEWTVEIFEGAENFIRFKSCYGKYLTALDVVFLMGMTGQKVVQTSPRELDSSVEWEPFMDGTKVKLKARYGNFLRANGGLPPWRNSVTHDIPYIHHDWICWEVDIIETRQDGESGFASFRLPSYNFPSSGSSDGSPNIFEDLSLRKSEKEPPIGTNSLVRPPFGSATDTTEEPQLLGNHSKVSTPGGSNSKGDDYKVDVGEEPGKDQSESEKEPPIVTNSPVRPPYGSAIDTIEEPQQLGNYSKVSTPGGSNSKGDDHKVDVGEEPGKDQSESEKEPPIVTNSPIRPPYGSATDTIEKPRQLGNYSKVSTPGGSNSKGDDYKVDVGEEPGTEEDGQTESKYHFSTVTAMEFFKKAKSVQLKSCHGKYLTADPDEESVIQDFPTWSKSMVWKVEIVQGVENFIRFKSCYGKYLTASDVIFLQGMTGRKVVQTSPRELDSSVEWEPFMDGTKVKLKARYSNFLRANGGLPPWRNSITHDIPYTHHDWICWEVDITETRPKGNSGSKSIEILKSIVYGGLVESITSLSIVSSAAASETATVNIVALGLANVISGVFIIAHNLRDMKNASPESDSKERTDRYEELIGRKEHFLLHLTFAILSFLLFGLIPPGVYGLAFKLTGNNDYTIIAVAAASFICIILLSIGKAYCQGDQSFGDYFKTISYYVGNAVAVSGAAYGLGYGIKILVEKLGWFEPSTPTPTPATLFNTGTTPFIASS</sequence>
<feature type="domain" description="DUF569" evidence="3">
    <location>
        <begin position="459"/>
        <end position="598"/>
    </location>
</feature>
<keyword evidence="5" id="KW-1185">Reference proteome</keyword>
<dbReference type="InterPro" id="IPR007679">
    <property type="entry name" value="DUF569"/>
</dbReference>
<dbReference type="OrthoDB" id="1924921at2759"/>
<evidence type="ECO:0000256" key="1">
    <source>
        <dbReference type="SAM" id="MobiDB-lite"/>
    </source>
</evidence>
<dbReference type="EMBL" id="CACTIH010007360">
    <property type="protein sequence ID" value="CAA3011181.1"/>
    <property type="molecule type" value="Genomic_DNA"/>
</dbReference>
<dbReference type="PANTHER" id="PTHR31205">
    <property type="entry name" value="ACTIN CROSS-LINKING PROTEIN (DUF569)"/>
    <property type="match status" value="1"/>
</dbReference>